<proteinExistence type="predicted"/>
<keyword evidence="4" id="KW-1185">Reference proteome</keyword>
<gene>
    <name evidence="3" type="ORF">PMAYCL1PPCAC_20846</name>
</gene>
<sequence>SSSRSVVPNLCSMNTSRRGRSKVCSRDRQKREMVVACDDDEPTSSKRAANGEEEEEAETGPSIAELQEMNRKLAENFQRICRVARENELRAERAEKQLESKQDLIDGSKKVMDLEKTVASLTKQLDDERTLAKGERERDGKTIDDLTFQVAKYAMGLQQPPPLQQQLSRQNLQLQQLQQVPSHQPNEMQQLHHQQKELQEEKEQEKKEEGEGEELQQLQLADLEPNEMPQLPPEMPLLHLMQPAELQLQLVAAAPSVCVQQPQPPPVTLQQLLQQNLDEAARAPAVELLHESGHPNNILQMCRPDQPYSMPISDAAVKLHRPFGRCGQGNFFKNCFVARGMKFDCEACGRTLNKYSFLGHFFTDAHAANVLAHGGAVSVAAVNYWVRVLAAVAAPKHKARAAAAAARTAAHAARAAATRPRRRSPADAAVRFRAAAALVGAGASPAAARQAAAYEKLAAASVAAAAEVKWVKKEEEME</sequence>
<protein>
    <submittedName>
        <fullName evidence="3">Uncharacterized protein</fullName>
    </submittedName>
</protein>
<keyword evidence="1" id="KW-0175">Coiled coil</keyword>
<feature type="compositionally biased region" description="Low complexity" evidence="2">
    <location>
        <begin position="174"/>
        <end position="192"/>
    </location>
</feature>
<dbReference type="AlphaFoldDB" id="A0AAN5CU30"/>
<reference evidence="4" key="1">
    <citation type="submission" date="2022-10" db="EMBL/GenBank/DDBJ databases">
        <title>Genome assembly of Pristionchus species.</title>
        <authorList>
            <person name="Yoshida K."/>
            <person name="Sommer R.J."/>
        </authorList>
    </citation>
    <scope>NUCLEOTIDE SEQUENCE [LARGE SCALE GENOMIC DNA]</scope>
    <source>
        <strain evidence="4">RS5460</strain>
    </source>
</reference>
<feature type="coiled-coil region" evidence="1">
    <location>
        <begin position="84"/>
        <end position="131"/>
    </location>
</feature>
<organism evidence="3 4">
    <name type="scientific">Pristionchus mayeri</name>
    <dbReference type="NCBI Taxonomy" id="1317129"/>
    <lineage>
        <taxon>Eukaryota</taxon>
        <taxon>Metazoa</taxon>
        <taxon>Ecdysozoa</taxon>
        <taxon>Nematoda</taxon>
        <taxon>Chromadorea</taxon>
        <taxon>Rhabditida</taxon>
        <taxon>Rhabditina</taxon>
        <taxon>Diplogasteromorpha</taxon>
        <taxon>Diplogasteroidea</taxon>
        <taxon>Neodiplogasteridae</taxon>
        <taxon>Pristionchus</taxon>
    </lineage>
</organism>
<evidence type="ECO:0000313" key="3">
    <source>
        <dbReference type="EMBL" id="GMR50651.1"/>
    </source>
</evidence>
<dbReference type="EMBL" id="BTRK01000004">
    <property type="protein sequence ID" value="GMR50651.1"/>
    <property type="molecule type" value="Genomic_DNA"/>
</dbReference>
<feature type="region of interest" description="Disordered" evidence="2">
    <location>
        <begin position="1"/>
        <end position="64"/>
    </location>
</feature>
<accession>A0AAN5CU30</accession>
<feature type="compositionally biased region" description="Polar residues" evidence="2">
    <location>
        <begin position="1"/>
        <end position="16"/>
    </location>
</feature>
<evidence type="ECO:0000313" key="4">
    <source>
        <dbReference type="Proteomes" id="UP001328107"/>
    </source>
</evidence>
<evidence type="ECO:0000256" key="1">
    <source>
        <dbReference type="SAM" id="Coils"/>
    </source>
</evidence>
<comment type="caution">
    <text evidence="3">The sequence shown here is derived from an EMBL/GenBank/DDBJ whole genome shotgun (WGS) entry which is preliminary data.</text>
</comment>
<evidence type="ECO:0000256" key="2">
    <source>
        <dbReference type="SAM" id="MobiDB-lite"/>
    </source>
</evidence>
<feature type="compositionally biased region" description="Basic and acidic residues" evidence="2">
    <location>
        <begin position="24"/>
        <end position="33"/>
    </location>
</feature>
<dbReference type="Proteomes" id="UP001328107">
    <property type="component" value="Unassembled WGS sequence"/>
</dbReference>
<feature type="region of interest" description="Disordered" evidence="2">
    <location>
        <begin position="174"/>
        <end position="215"/>
    </location>
</feature>
<name>A0AAN5CU30_9BILA</name>
<feature type="compositionally biased region" description="Basic and acidic residues" evidence="2">
    <location>
        <begin position="194"/>
        <end position="209"/>
    </location>
</feature>
<feature type="non-terminal residue" evidence="3">
    <location>
        <position position="1"/>
    </location>
</feature>